<feature type="region of interest" description="Disordered" evidence="1">
    <location>
        <begin position="18"/>
        <end position="45"/>
    </location>
</feature>
<dbReference type="EMBL" id="CP001359">
    <property type="protein sequence ID" value="ACL66546.1"/>
    <property type="molecule type" value="Genomic_DNA"/>
</dbReference>
<reference evidence="3" key="1">
    <citation type="submission" date="2009-01" db="EMBL/GenBank/DDBJ databases">
        <title>Complete sequence of Anaeromyxobacter dehalogenans 2CP-1.</title>
        <authorList>
            <consortium name="US DOE Joint Genome Institute"/>
            <person name="Lucas S."/>
            <person name="Copeland A."/>
            <person name="Lapidus A."/>
            <person name="Glavina del Rio T."/>
            <person name="Dalin E."/>
            <person name="Tice H."/>
            <person name="Bruce D."/>
            <person name="Goodwin L."/>
            <person name="Pitluck S."/>
            <person name="Saunders E."/>
            <person name="Brettin T."/>
            <person name="Detter J.C."/>
            <person name="Han C."/>
            <person name="Larimer F."/>
            <person name="Land M."/>
            <person name="Hauser L."/>
            <person name="Kyrpides N."/>
            <person name="Ovchinnikova G."/>
            <person name="Beliaev A.S."/>
            <person name="Richardson P."/>
        </authorList>
    </citation>
    <scope>NUCLEOTIDE SEQUENCE</scope>
    <source>
        <strain evidence="3">2CP-1</strain>
    </source>
</reference>
<dbReference type="PROSITE" id="PS51257">
    <property type="entry name" value="PROKAR_LIPOPROTEIN"/>
    <property type="match status" value="1"/>
</dbReference>
<name>B8JGQ9_ANAD2</name>
<gene>
    <name evidence="3" type="ordered locus">A2cp1_3211</name>
</gene>
<proteinExistence type="predicted"/>
<evidence type="ECO:0000313" key="4">
    <source>
        <dbReference type="Proteomes" id="UP000007089"/>
    </source>
</evidence>
<organism evidence="3 4">
    <name type="scientific">Anaeromyxobacter dehalogenans (strain ATCC BAA-258 / DSM 21875 / 2CP-1)</name>
    <dbReference type="NCBI Taxonomy" id="455488"/>
    <lineage>
        <taxon>Bacteria</taxon>
        <taxon>Pseudomonadati</taxon>
        <taxon>Myxococcota</taxon>
        <taxon>Myxococcia</taxon>
        <taxon>Myxococcales</taxon>
        <taxon>Cystobacterineae</taxon>
        <taxon>Anaeromyxobacteraceae</taxon>
        <taxon>Anaeromyxobacter</taxon>
    </lineage>
</organism>
<dbReference type="AlphaFoldDB" id="B8JGQ9"/>
<evidence type="ECO:0000256" key="1">
    <source>
        <dbReference type="SAM" id="MobiDB-lite"/>
    </source>
</evidence>
<evidence type="ECO:0008006" key="5">
    <source>
        <dbReference type="Google" id="ProtNLM"/>
    </source>
</evidence>
<evidence type="ECO:0000256" key="2">
    <source>
        <dbReference type="SAM" id="SignalP"/>
    </source>
</evidence>
<feature type="chain" id="PRO_5002875058" description="Lipoprotein" evidence="2">
    <location>
        <begin position="24"/>
        <end position="414"/>
    </location>
</feature>
<dbReference type="Proteomes" id="UP000007089">
    <property type="component" value="Chromosome"/>
</dbReference>
<protein>
    <recommendedName>
        <fullName evidence="5">Lipoprotein</fullName>
    </recommendedName>
</protein>
<feature type="compositionally biased region" description="Pro residues" evidence="1">
    <location>
        <begin position="21"/>
        <end position="44"/>
    </location>
</feature>
<evidence type="ECO:0000313" key="3">
    <source>
        <dbReference type="EMBL" id="ACL66546.1"/>
    </source>
</evidence>
<keyword evidence="4" id="KW-1185">Reference proteome</keyword>
<keyword evidence="2" id="KW-0732">Signal</keyword>
<sequence length="414" mass="41383">MRTALPAVLALSLACGGGGPAPAPPSASPPPPAAPDPVPTPPSAAPAAALTIERLDASGECAGLVPDGAPEPVILARAAPADATCGAALSDGTGQVAAAARDAGGTSWQVFDPGGAPGRTFRAWPLLTQPSGWLGLAQDDAAPGGPAVRVVALASDGAAAGAETVSSDPALAVLRGASLAGDPSGGALALVADTAVAGNHWSALHAQRFDAAGAPRWAEPARFGARSESDVTFLVGGVSRSGEALAVWQRSAWVDVAWLDGAGGALAVGELVERSADLTGSSALRHELELVPLLDGGLALRADGAFRRVYPRLATTSAPLPGWLAGRAGWSLRFTRGNAGYALLPPPGAAAADCAQAIELRAPSGRLCGRIWLRRPGVGACTTGAVDQGWDGTVSQQDAQGACSWRVWPRLLAR</sequence>
<dbReference type="HOGENOM" id="CLU_663323_0_0_7"/>
<dbReference type="RefSeq" id="WP_015934363.1">
    <property type="nucleotide sequence ID" value="NC_011891.1"/>
</dbReference>
<dbReference type="KEGG" id="acp:A2cp1_3211"/>
<accession>B8JGQ9</accession>
<feature type="signal peptide" evidence="2">
    <location>
        <begin position="1"/>
        <end position="23"/>
    </location>
</feature>